<dbReference type="NCBIfam" id="TIGR00756">
    <property type="entry name" value="PPR"/>
    <property type="match status" value="5"/>
</dbReference>
<evidence type="ECO:0008006" key="7">
    <source>
        <dbReference type="Google" id="ProtNLM"/>
    </source>
</evidence>
<keyword evidence="6" id="KW-1185">Reference proteome</keyword>
<dbReference type="FunFam" id="3.40.50.2000:FF:000019">
    <property type="entry name" value="Glycosyltransferase"/>
    <property type="match status" value="1"/>
</dbReference>
<dbReference type="GO" id="GO:0009451">
    <property type="term" value="P:RNA modification"/>
    <property type="evidence" value="ECO:0007669"/>
    <property type="project" value="InterPro"/>
</dbReference>
<dbReference type="InterPro" id="IPR002885">
    <property type="entry name" value="PPR_rpt"/>
</dbReference>
<dbReference type="PROSITE" id="PS00375">
    <property type="entry name" value="UDPGT"/>
    <property type="match status" value="1"/>
</dbReference>
<protein>
    <recommendedName>
        <fullName evidence="7">UDP-glycosyltransferases domain-containing protein</fullName>
    </recommendedName>
</protein>
<dbReference type="CDD" id="cd03784">
    <property type="entry name" value="GT1_Gtf-like"/>
    <property type="match status" value="1"/>
</dbReference>
<dbReference type="Gene3D" id="1.25.40.10">
    <property type="entry name" value="Tetratricopeptide repeat domain"/>
    <property type="match status" value="5"/>
</dbReference>
<dbReference type="GO" id="GO:0008194">
    <property type="term" value="F:UDP-glycosyltransferase activity"/>
    <property type="evidence" value="ECO:0007669"/>
    <property type="project" value="InterPro"/>
</dbReference>
<dbReference type="Proteomes" id="UP001152561">
    <property type="component" value="Unassembled WGS sequence"/>
</dbReference>
<dbReference type="FunFam" id="1.25.40.10:FF:000677">
    <property type="entry name" value="Pentatricopeptide repeat-containing protein"/>
    <property type="match status" value="1"/>
</dbReference>
<dbReference type="Pfam" id="PF00201">
    <property type="entry name" value="UDPGT"/>
    <property type="match status" value="1"/>
</dbReference>
<dbReference type="InterPro" id="IPR035595">
    <property type="entry name" value="UDP_glycos_trans_CS"/>
</dbReference>
<dbReference type="InterPro" id="IPR011990">
    <property type="entry name" value="TPR-like_helical_dom_sf"/>
</dbReference>
<dbReference type="AlphaFoldDB" id="A0A9Q1R5F0"/>
<sequence length="798" mass="88813">MKNAVKTSLQNQSDTGSIAYLYAVQLQLLCREKKHATSAFSLIRSIHANMITSGFRPRSHIFNRLIDIYCKNSGLVYAKHLFDRIPQPDVVARTTMIAAYSASGAPKLARDVFDKTPLSIRDTICYNAMITGYSHNNDGHAAIKLFLDMRWKSFQPDEYTYTSLLAALALIADHEMHCRQLHCAVVKSGMSNIKCVVNALISVYVRCASSPLASSLLLMDSASKLFYEMPERDDLSWTTIITGYVKNDDLDAARKVFDGMDEKFLVAWNAMISGYVHKGFIFEALDMLRKMHLAGMKPDEFTCTSILSACADAGLFLLGKQVHAYVRRTEEEIHVSVYNALITLYWKCGRVDEARKVFDNLVFKDLVSWNAVLSAYVSAVRINEAKQFFDEMPERNSLAWTVMISGFAQNGQGEESLKLFNQMRVNGIELCDYAFAGAITSCAVLATLETGCQLHAQLIQRGFDSSLSAGNALITFYGRSGVIEAARTVFLTMPCVDLVVDWMKQLWNAVTIGPTLPSFYLDKRVENDNEYGFNIHKPNSNNCMEWLDNKKIGSVVYVSFGSAANLSAEQITEVVDALRQSNITFLWVVKPDEQSKLPSDFIKETSEKGLVVTWCSQLAVLAHHAVGCFVSHCGWNSTLEAISFGVPTVAMPQILDQIINAHFLENVWVVGLIATENNGVTTSEEIYRCIREVLGERGQEIRKNITSLKELAKEAIDTSGSPVKVAAATCSTPSLPQSLDMNKEKEFNLNGNQADCDDSCLVSQHEKIQELTTAVVNATETCEAYRAKLLSILRDLEE</sequence>
<evidence type="ECO:0000256" key="3">
    <source>
        <dbReference type="ARBA" id="ARBA00022737"/>
    </source>
</evidence>
<proteinExistence type="inferred from homology"/>
<dbReference type="Gene3D" id="3.40.50.2000">
    <property type="entry name" value="Glycogen Phosphorylase B"/>
    <property type="match status" value="1"/>
</dbReference>
<dbReference type="PANTHER" id="PTHR47926">
    <property type="entry name" value="PENTATRICOPEPTIDE REPEAT-CONTAINING PROTEIN"/>
    <property type="match status" value="1"/>
</dbReference>
<comment type="caution">
    <text evidence="5">The sequence shown here is derived from an EMBL/GenBank/DDBJ whole genome shotgun (WGS) entry which is preliminary data.</text>
</comment>
<dbReference type="InterPro" id="IPR002213">
    <property type="entry name" value="UDP_glucos_trans"/>
</dbReference>
<comment type="similarity">
    <text evidence="1">Belongs to the UDP-glycosyltransferase family.</text>
</comment>
<dbReference type="PROSITE" id="PS51375">
    <property type="entry name" value="PPR"/>
    <property type="match status" value="6"/>
</dbReference>
<name>A0A9Q1R5F0_9SOLA</name>
<keyword evidence="2" id="KW-0808">Transferase</keyword>
<dbReference type="OrthoDB" id="185373at2759"/>
<feature type="repeat" description="PPR" evidence="4">
    <location>
        <begin position="122"/>
        <end position="156"/>
    </location>
</feature>
<dbReference type="GO" id="GO:0003723">
    <property type="term" value="F:RNA binding"/>
    <property type="evidence" value="ECO:0007669"/>
    <property type="project" value="InterPro"/>
</dbReference>
<feature type="repeat" description="PPR" evidence="4">
    <location>
        <begin position="233"/>
        <end position="263"/>
    </location>
</feature>
<evidence type="ECO:0000313" key="5">
    <source>
        <dbReference type="EMBL" id="KAJ8540802.1"/>
    </source>
</evidence>
<evidence type="ECO:0000256" key="1">
    <source>
        <dbReference type="ARBA" id="ARBA00009995"/>
    </source>
</evidence>
<feature type="repeat" description="PPR" evidence="4">
    <location>
        <begin position="334"/>
        <end position="364"/>
    </location>
</feature>
<dbReference type="EMBL" id="JAJAGQ010000015">
    <property type="protein sequence ID" value="KAJ8540802.1"/>
    <property type="molecule type" value="Genomic_DNA"/>
</dbReference>
<feature type="repeat" description="PPR" evidence="4">
    <location>
        <begin position="264"/>
        <end position="298"/>
    </location>
</feature>
<reference evidence="6" key="1">
    <citation type="journal article" date="2023" name="Proc. Natl. Acad. Sci. U.S.A.">
        <title>Genomic and structural basis for evolution of tropane alkaloid biosynthesis.</title>
        <authorList>
            <person name="Wanga Y.-J."/>
            <person name="Taina T."/>
            <person name="Yua J.-Y."/>
            <person name="Lia J."/>
            <person name="Xua B."/>
            <person name="Chenc J."/>
            <person name="D'Auriad J.C."/>
            <person name="Huanga J.-P."/>
            <person name="Huanga S.-X."/>
        </authorList>
    </citation>
    <scope>NUCLEOTIDE SEQUENCE [LARGE SCALE GENOMIC DNA]</scope>
    <source>
        <strain evidence="6">cv. KIB-2019</strain>
    </source>
</reference>
<dbReference type="SUPFAM" id="SSF53756">
    <property type="entry name" value="UDP-Glycosyltransferase/glycogen phosphorylase"/>
    <property type="match status" value="1"/>
</dbReference>
<evidence type="ECO:0000256" key="4">
    <source>
        <dbReference type="PROSITE-ProRule" id="PRU00708"/>
    </source>
</evidence>
<dbReference type="PANTHER" id="PTHR47926:SF541">
    <property type="entry name" value="DYW DOMAIN-CONTAINING PROTEIN"/>
    <property type="match status" value="1"/>
</dbReference>
<dbReference type="InterPro" id="IPR046960">
    <property type="entry name" value="PPR_At4g14850-like_plant"/>
</dbReference>
<dbReference type="Pfam" id="PF13041">
    <property type="entry name" value="PPR_2"/>
    <property type="match status" value="2"/>
</dbReference>
<gene>
    <name evidence="5" type="ORF">K7X08_001618</name>
</gene>
<dbReference type="Pfam" id="PF01535">
    <property type="entry name" value="PPR"/>
    <property type="match status" value="4"/>
</dbReference>
<keyword evidence="3" id="KW-0677">Repeat</keyword>
<evidence type="ECO:0000256" key="2">
    <source>
        <dbReference type="ARBA" id="ARBA00022679"/>
    </source>
</evidence>
<organism evidence="5 6">
    <name type="scientific">Anisodus acutangulus</name>
    <dbReference type="NCBI Taxonomy" id="402998"/>
    <lineage>
        <taxon>Eukaryota</taxon>
        <taxon>Viridiplantae</taxon>
        <taxon>Streptophyta</taxon>
        <taxon>Embryophyta</taxon>
        <taxon>Tracheophyta</taxon>
        <taxon>Spermatophyta</taxon>
        <taxon>Magnoliopsida</taxon>
        <taxon>eudicotyledons</taxon>
        <taxon>Gunneridae</taxon>
        <taxon>Pentapetalae</taxon>
        <taxon>asterids</taxon>
        <taxon>lamiids</taxon>
        <taxon>Solanales</taxon>
        <taxon>Solanaceae</taxon>
        <taxon>Solanoideae</taxon>
        <taxon>Hyoscyameae</taxon>
        <taxon>Anisodus</taxon>
    </lineage>
</organism>
<feature type="repeat" description="PPR" evidence="4">
    <location>
        <begin position="365"/>
        <end position="395"/>
    </location>
</feature>
<feature type="repeat" description="PPR" evidence="4">
    <location>
        <begin position="396"/>
        <end position="430"/>
    </location>
</feature>
<evidence type="ECO:0000313" key="6">
    <source>
        <dbReference type="Proteomes" id="UP001152561"/>
    </source>
</evidence>
<accession>A0A9Q1R5F0</accession>